<sequence length="105" mass="12258">MKFQALRYGEFFQGKISLYHHKRPLIVRFLECINKGTQEWLVDFYPGNGLASGMVLAIDHDNQHVLCEITGKKGRGRYIRVLNPKITIEELWQQSELALADRLER</sequence>
<dbReference type="RefSeq" id="WP_010933105.1">
    <property type="nucleotide sequence ID" value="NC_002932.3"/>
</dbReference>
<dbReference type="AlphaFoldDB" id="Q8KCI3"/>
<keyword evidence="2" id="KW-1185">Reference proteome</keyword>
<dbReference type="Proteomes" id="UP000001007">
    <property type="component" value="Chromosome"/>
</dbReference>
<dbReference type="EMBL" id="AE006470">
    <property type="protein sequence ID" value="AAM72666.1"/>
    <property type="molecule type" value="Genomic_DNA"/>
</dbReference>
<reference evidence="1 2" key="1">
    <citation type="journal article" date="2002" name="Proc. Natl. Acad. Sci. U.S.A.">
        <title>The complete genome sequence of Chlorobium tepidum TLS, a photosynthetic, anaerobic, green-sulfur bacterium.</title>
        <authorList>
            <person name="Eisen J.A."/>
            <person name="Nelson K.E."/>
            <person name="Paulsen I.T."/>
            <person name="Heidelberg J.F."/>
            <person name="Wu M."/>
            <person name="Dodson R.J."/>
            <person name="Deboy R."/>
            <person name="Gwinn M.L."/>
            <person name="Nelson W.C."/>
            <person name="Haft D.H."/>
            <person name="Hickey E.K."/>
            <person name="Peterson J.D."/>
            <person name="Durkin A.S."/>
            <person name="Kolonay J.L."/>
            <person name="Yang F."/>
            <person name="Holt I."/>
            <person name="Umayam L.A."/>
            <person name="Mason T."/>
            <person name="Brenner M."/>
            <person name="Shea T.P."/>
            <person name="Parksey D."/>
            <person name="Nierman W.C."/>
            <person name="Feldblyum T.V."/>
            <person name="Hansen C.L."/>
            <person name="Craven M.B."/>
            <person name="Radune D."/>
            <person name="Vamathevan J."/>
            <person name="Khouri H."/>
            <person name="White O."/>
            <person name="Gruber T.M."/>
            <person name="Ketchum K.A."/>
            <person name="Venter J.C."/>
            <person name="Tettelin H."/>
            <person name="Bryant D.A."/>
            <person name="Fraser C.M."/>
        </authorList>
    </citation>
    <scope>NUCLEOTIDE SEQUENCE [LARGE SCALE GENOMIC DNA]</scope>
    <source>
        <strain evidence="2">ATCC 49652 / DSM 12025 / NBRC 103806 / TLS</strain>
    </source>
</reference>
<gene>
    <name evidence="1" type="ordered locus">CT1438</name>
</gene>
<name>Q8KCI3_CHLTE</name>
<proteinExistence type="predicted"/>
<dbReference type="EnsemblBacteria" id="AAM72666">
    <property type="protein sequence ID" value="AAM72666"/>
    <property type="gene ID" value="CT1438"/>
</dbReference>
<evidence type="ECO:0000313" key="1">
    <source>
        <dbReference type="EMBL" id="AAM72666.1"/>
    </source>
</evidence>
<protein>
    <recommendedName>
        <fullName evidence="3">PilZ domain-containing protein</fullName>
    </recommendedName>
</protein>
<accession>Q8KCI3</accession>
<dbReference type="HOGENOM" id="CLU_2231796_0_0_10"/>
<dbReference type="OrthoDB" id="598103at2"/>
<organism evidence="1 2">
    <name type="scientific">Chlorobaculum tepidum (strain ATCC 49652 / DSM 12025 / NBRC 103806 / TLS)</name>
    <name type="common">Chlorobium tepidum</name>
    <dbReference type="NCBI Taxonomy" id="194439"/>
    <lineage>
        <taxon>Bacteria</taxon>
        <taxon>Pseudomonadati</taxon>
        <taxon>Chlorobiota</taxon>
        <taxon>Chlorobiia</taxon>
        <taxon>Chlorobiales</taxon>
        <taxon>Chlorobiaceae</taxon>
        <taxon>Chlorobaculum</taxon>
    </lineage>
</organism>
<dbReference type="KEGG" id="cte:CT1438"/>
<evidence type="ECO:0008006" key="3">
    <source>
        <dbReference type="Google" id="ProtNLM"/>
    </source>
</evidence>
<evidence type="ECO:0000313" key="2">
    <source>
        <dbReference type="Proteomes" id="UP000001007"/>
    </source>
</evidence>